<dbReference type="AlphaFoldDB" id="A0AAN9CBH7"/>
<reference evidence="3 4" key="1">
    <citation type="submission" date="2024-02" db="EMBL/GenBank/DDBJ databases">
        <title>Chromosome-level genome assembly of the Eurasian Minnow (Phoxinus phoxinus).</title>
        <authorList>
            <person name="Oriowo T.O."/>
            <person name="Martin S."/>
            <person name="Stange M."/>
            <person name="Chrysostomakis Y."/>
            <person name="Brown T."/>
            <person name="Winkler S."/>
            <person name="Kukowka S."/>
            <person name="Myers E.W."/>
            <person name="Bohne A."/>
        </authorList>
    </citation>
    <scope>NUCLEOTIDE SEQUENCE [LARGE SCALE GENOMIC DNA]</scope>
    <source>
        <strain evidence="3">ZFMK-TIS-60720</strain>
        <tissue evidence="3">Whole Organism</tissue>
    </source>
</reference>
<evidence type="ECO:0000313" key="3">
    <source>
        <dbReference type="EMBL" id="KAK7128242.1"/>
    </source>
</evidence>
<feature type="region of interest" description="Disordered" evidence="1">
    <location>
        <begin position="38"/>
        <end position="87"/>
    </location>
</feature>
<dbReference type="InterPro" id="IPR050782">
    <property type="entry name" value="PP1_regulatory_subunit_3"/>
</dbReference>
<keyword evidence="4" id="KW-1185">Reference proteome</keyword>
<dbReference type="Proteomes" id="UP001364617">
    <property type="component" value="Unassembled WGS sequence"/>
</dbReference>
<dbReference type="GO" id="GO:0005979">
    <property type="term" value="P:regulation of glycogen biosynthetic process"/>
    <property type="evidence" value="ECO:0007669"/>
    <property type="project" value="TreeGrafter"/>
</dbReference>
<dbReference type="PANTHER" id="PTHR12307">
    <property type="entry name" value="PROTEIN PHOSPHATASE 1 REGULATORY SUBUNIT"/>
    <property type="match status" value="1"/>
</dbReference>
<accession>A0AAN9CBH7</accession>
<dbReference type="EMBL" id="JAYKXH010000022">
    <property type="protein sequence ID" value="KAK7128242.1"/>
    <property type="molecule type" value="Genomic_DNA"/>
</dbReference>
<dbReference type="PROSITE" id="PS51159">
    <property type="entry name" value="CBM21"/>
    <property type="match status" value="1"/>
</dbReference>
<dbReference type="GO" id="GO:0000164">
    <property type="term" value="C:protein phosphatase type 1 complex"/>
    <property type="evidence" value="ECO:0007669"/>
    <property type="project" value="TreeGrafter"/>
</dbReference>
<sequence length="293" mass="33010">MESHPHGSGPALQFTSVFNEASRPVKSFHLQDISNSLPHRTPVAIRPPSPNPGPAQCPAGRRGPSCEPEPKPIMRRRAKSLSSSTDEHSCRNMQVRFVDSLGLELEDVKFFTASEDPRVPVHVITRLLASSELASRKKLELELPYFQPAFPDNISAESGFLERLIQQRVSLEQMFYSELGIIGTVQVLNLAYEKEVTVIYSFTDWKSRAESKASWISTVHRDGSDPESDVFRFHLPVPPFIMTPGAVLQFAIRFRVTGSEYWDNNAGCDYKLTCQTYKITVPRECEDSLVHFV</sequence>
<comment type="caution">
    <text evidence="3">The sequence shown here is derived from an EMBL/GenBank/DDBJ whole genome shotgun (WGS) entry which is preliminary data.</text>
</comment>
<evidence type="ECO:0000313" key="4">
    <source>
        <dbReference type="Proteomes" id="UP001364617"/>
    </source>
</evidence>
<dbReference type="PANTHER" id="PTHR12307:SF4">
    <property type="entry name" value="PROTEIN PHOSPHATASE 1 REGULATORY SUBUNIT 3D"/>
    <property type="match status" value="1"/>
</dbReference>
<dbReference type="Gene3D" id="2.60.40.2440">
    <property type="entry name" value="Carbohydrate binding type-21 domain"/>
    <property type="match status" value="1"/>
</dbReference>
<gene>
    <name evidence="3" type="ORF">R3I93_020750</name>
</gene>
<dbReference type="InterPro" id="IPR005036">
    <property type="entry name" value="CBM21_dom"/>
</dbReference>
<feature type="domain" description="CBM21" evidence="2">
    <location>
        <begin position="161"/>
        <end position="273"/>
    </location>
</feature>
<evidence type="ECO:0000256" key="1">
    <source>
        <dbReference type="SAM" id="MobiDB-lite"/>
    </source>
</evidence>
<dbReference type="GO" id="GO:0008157">
    <property type="term" value="F:protein phosphatase 1 binding"/>
    <property type="evidence" value="ECO:0007669"/>
    <property type="project" value="TreeGrafter"/>
</dbReference>
<evidence type="ECO:0000259" key="2">
    <source>
        <dbReference type="PROSITE" id="PS51159"/>
    </source>
</evidence>
<dbReference type="Pfam" id="PF03370">
    <property type="entry name" value="CBM_21"/>
    <property type="match status" value="1"/>
</dbReference>
<name>A0AAN9CBH7_9TELE</name>
<organism evidence="3 4">
    <name type="scientific">Phoxinus phoxinus</name>
    <name type="common">Eurasian minnow</name>
    <dbReference type="NCBI Taxonomy" id="58324"/>
    <lineage>
        <taxon>Eukaryota</taxon>
        <taxon>Metazoa</taxon>
        <taxon>Chordata</taxon>
        <taxon>Craniata</taxon>
        <taxon>Vertebrata</taxon>
        <taxon>Euteleostomi</taxon>
        <taxon>Actinopterygii</taxon>
        <taxon>Neopterygii</taxon>
        <taxon>Teleostei</taxon>
        <taxon>Ostariophysi</taxon>
        <taxon>Cypriniformes</taxon>
        <taxon>Leuciscidae</taxon>
        <taxon>Phoxininae</taxon>
        <taxon>Phoxinus</taxon>
    </lineage>
</organism>
<dbReference type="GO" id="GO:2001069">
    <property type="term" value="F:glycogen binding"/>
    <property type="evidence" value="ECO:0007669"/>
    <property type="project" value="TreeGrafter"/>
</dbReference>
<protein>
    <recommendedName>
        <fullName evidence="2">CBM21 domain-containing protein</fullName>
    </recommendedName>
</protein>
<proteinExistence type="predicted"/>
<feature type="compositionally biased region" description="Pro residues" evidence="1">
    <location>
        <begin position="45"/>
        <end position="55"/>
    </location>
</feature>
<dbReference type="InterPro" id="IPR038175">
    <property type="entry name" value="CBM21_dom_sf"/>
</dbReference>